<organism evidence="1 2">
    <name type="scientific">Rhynchophorus ferrugineus</name>
    <name type="common">Red palm weevil</name>
    <name type="synonym">Curculio ferrugineus</name>
    <dbReference type="NCBI Taxonomy" id="354439"/>
    <lineage>
        <taxon>Eukaryota</taxon>
        <taxon>Metazoa</taxon>
        <taxon>Ecdysozoa</taxon>
        <taxon>Arthropoda</taxon>
        <taxon>Hexapoda</taxon>
        <taxon>Insecta</taxon>
        <taxon>Pterygota</taxon>
        <taxon>Neoptera</taxon>
        <taxon>Endopterygota</taxon>
        <taxon>Coleoptera</taxon>
        <taxon>Polyphaga</taxon>
        <taxon>Cucujiformia</taxon>
        <taxon>Curculionidae</taxon>
        <taxon>Dryophthorinae</taxon>
        <taxon>Rhynchophorus</taxon>
    </lineage>
</organism>
<evidence type="ECO:0000313" key="1">
    <source>
        <dbReference type="EMBL" id="KAF7279181.1"/>
    </source>
</evidence>
<gene>
    <name evidence="1" type="ORF">GWI33_007590</name>
</gene>
<dbReference type="EMBL" id="JAACXV010000374">
    <property type="protein sequence ID" value="KAF7279181.1"/>
    <property type="molecule type" value="Genomic_DNA"/>
</dbReference>
<accession>A0A834MES9</accession>
<dbReference type="AlphaFoldDB" id="A0A834MES9"/>
<name>A0A834MES9_RHYFE</name>
<protein>
    <submittedName>
        <fullName evidence="1">Uncharacterized protein</fullName>
    </submittedName>
</protein>
<sequence>MRSRAANCETFLRNLAKWENLIFTTHFLFSNVLSSKRVDFQLSTRANNLSPNVIIVQGHYIEKIKCISNDKIVLFY</sequence>
<comment type="caution">
    <text evidence="1">The sequence shown here is derived from an EMBL/GenBank/DDBJ whole genome shotgun (WGS) entry which is preliminary data.</text>
</comment>
<reference evidence="1" key="1">
    <citation type="submission" date="2020-08" db="EMBL/GenBank/DDBJ databases">
        <title>Genome sequencing and assembly of the red palm weevil Rhynchophorus ferrugineus.</title>
        <authorList>
            <person name="Dias G.B."/>
            <person name="Bergman C.M."/>
            <person name="Manee M."/>
        </authorList>
    </citation>
    <scope>NUCLEOTIDE SEQUENCE</scope>
    <source>
        <strain evidence="1">AA-2017</strain>
        <tissue evidence="1">Whole larva</tissue>
    </source>
</reference>
<evidence type="ECO:0000313" key="2">
    <source>
        <dbReference type="Proteomes" id="UP000625711"/>
    </source>
</evidence>
<dbReference type="Proteomes" id="UP000625711">
    <property type="component" value="Unassembled WGS sequence"/>
</dbReference>
<keyword evidence="2" id="KW-1185">Reference proteome</keyword>
<proteinExistence type="predicted"/>